<dbReference type="Proteomes" id="UP001172386">
    <property type="component" value="Unassembled WGS sequence"/>
</dbReference>
<dbReference type="EMBL" id="JAPDRQ010000158">
    <property type="protein sequence ID" value="KAJ9653331.1"/>
    <property type="molecule type" value="Genomic_DNA"/>
</dbReference>
<gene>
    <name evidence="1" type="ORF">H2198_007473</name>
</gene>
<proteinExistence type="predicted"/>
<reference evidence="1" key="1">
    <citation type="submission" date="2022-10" db="EMBL/GenBank/DDBJ databases">
        <title>Culturing micro-colonial fungi from biological soil crusts in the Mojave desert and describing Neophaeococcomyces mojavensis, and introducing the new genera and species Taxawa tesnikishii.</title>
        <authorList>
            <person name="Kurbessoian T."/>
            <person name="Stajich J.E."/>
        </authorList>
    </citation>
    <scope>NUCLEOTIDE SEQUENCE</scope>
    <source>
        <strain evidence="1">JES_112</strain>
    </source>
</reference>
<protein>
    <submittedName>
        <fullName evidence="1">Uncharacterized protein</fullName>
    </submittedName>
</protein>
<comment type="caution">
    <text evidence="1">The sequence shown here is derived from an EMBL/GenBank/DDBJ whole genome shotgun (WGS) entry which is preliminary data.</text>
</comment>
<organism evidence="1 2">
    <name type="scientific">Neophaeococcomyces mojaviensis</name>
    <dbReference type="NCBI Taxonomy" id="3383035"/>
    <lineage>
        <taxon>Eukaryota</taxon>
        <taxon>Fungi</taxon>
        <taxon>Dikarya</taxon>
        <taxon>Ascomycota</taxon>
        <taxon>Pezizomycotina</taxon>
        <taxon>Eurotiomycetes</taxon>
        <taxon>Chaetothyriomycetidae</taxon>
        <taxon>Chaetothyriales</taxon>
        <taxon>Chaetothyriales incertae sedis</taxon>
        <taxon>Neophaeococcomyces</taxon>
    </lineage>
</organism>
<evidence type="ECO:0000313" key="1">
    <source>
        <dbReference type="EMBL" id="KAJ9653331.1"/>
    </source>
</evidence>
<name>A0ACC3A0L1_9EURO</name>
<keyword evidence="2" id="KW-1185">Reference proteome</keyword>
<accession>A0ACC3A0L1</accession>
<sequence length="403" mass="43412">MLLPVFIAVFLGKAASQAVPAQALVVDPKSFLALDTVLPPSESNFTNLFIPPGTTEEEAVAKPFHIYDNAFYKIIGSNPTLSIIARSEVDPIFHEAVVWYPAKDEVFFVQNAGARAAGTGLEKSNIIQKISLAQAEEVVASGNSSAEVDVTLVKANPPVINSNGNAGATNYRRQIVFTGEGQGNDTAPALYLMNPEEPYNTTVLVNNFYGRQFNSLNDVAVNPRNGELYFTDSLYGYLQDFRPPPGLPTQVYRLNTNTGSLTAVADGFDKPNGITFSPNGTYAYVTDTGAQSAFYGYNLSAPSSIYRYSVEDDGTFSNRKLFAFISPGIPDGVHCDTEGNVYSGVGDGVQVWNPAGTLIGKIFLGTFAANFRFVGKGRMIIAAQTELYYATLAAQGSDPQDQF</sequence>
<evidence type="ECO:0000313" key="2">
    <source>
        <dbReference type="Proteomes" id="UP001172386"/>
    </source>
</evidence>